<feature type="binding site" evidence="19">
    <location>
        <begin position="44"/>
        <end position="46"/>
    </location>
    <ligand>
        <name>GTP</name>
        <dbReference type="ChEBI" id="CHEBI:37565"/>
    </ligand>
</feature>
<sequence>MTDRNADIDEGPGLVLLLGGARSGKSTFAERLATKSGRSVAFIATAIAIDEDMRDRIARHQSSRPADWRTIEEPLHLAAALRQAAAAADVVILDCLTVWLSNWLFSQDNSAQLENDNTISARHYAGALQEIDALLQAVSELEPGKTLVVVSNEVGLGIVPAYALGRIYRDVLGLVNQRIAAAATRVYLMVAGLGVDIKRLDEAATL</sequence>
<dbReference type="EC" id="2.7.7.62" evidence="9"/>
<evidence type="ECO:0000313" key="22">
    <source>
        <dbReference type="Proteomes" id="UP000287224"/>
    </source>
</evidence>
<evidence type="ECO:0000256" key="13">
    <source>
        <dbReference type="ARBA" id="ARBA00022777"/>
    </source>
</evidence>
<dbReference type="InterPro" id="IPR003593">
    <property type="entry name" value="AAA+_ATPase"/>
</dbReference>
<feature type="active site" description="GMP-histidine intermediate" evidence="18">
    <location>
        <position position="60"/>
    </location>
</feature>
<keyword evidence="12 19" id="KW-0547">Nucleotide-binding</keyword>
<proteinExistence type="inferred from homology"/>
<evidence type="ECO:0000256" key="11">
    <source>
        <dbReference type="ARBA" id="ARBA00022679"/>
    </source>
</evidence>
<dbReference type="NCBIfam" id="NF004469">
    <property type="entry name" value="PRK05800.1"/>
    <property type="match status" value="1"/>
</dbReference>
<evidence type="ECO:0000256" key="1">
    <source>
        <dbReference type="ARBA" id="ARBA00000312"/>
    </source>
</evidence>
<dbReference type="PANTHER" id="PTHR34848">
    <property type="match status" value="1"/>
</dbReference>
<organism evidence="21 22">
    <name type="scientific">Dictyobacter aurantiacus</name>
    <dbReference type="NCBI Taxonomy" id="1936993"/>
    <lineage>
        <taxon>Bacteria</taxon>
        <taxon>Bacillati</taxon>
        <taxon>Chloroflexota</taxon>
        <taxon>Ktedonobacteria</taxon>
        <taxon>Ktedonobacterales</taxon>
        <taxon>Dictyobacteraceae</taxon>
        <taxon>Dictyobacter</taxon>
    </lineage>
</organism>
<comment type="catalytic activity">
    <reaction evidence="2">
        <text>adenosylcob(III)inamide phosphate + GTP + H(+) = adenosylcob(III)inamide-GDP + diphosphate</text>
        <dbReference type="Rhea" id="RHEA:22712"/>
        <dbReference type="ChEBI" id="CHEBI:15378"/>
        <dbReference type="ChEBI" id="CHEBI:33019"/>
        <dbReference type="ChEBI" id="CHEBI:37565"/>
        <dbReference type="ChEBI" id="CHEBI:58502"/>
        <dbReference type="ChEBI" id="CHEBI:60487"/>
        <dbReference type="EC" id="2.7.7.62"/>
    </reaction>
</comment>
<evidence type="ECO:0000256" key="4">
    <source>
        <dbReference type="ARBA" id="ARBA00003889"/>
    </source>
</evidence>
<dbReference type="GO" id="GO:0009236">
    <property type="term" value="P:cobalamin biosynthetic process"/>
    <property type="evidence" value="ECO:0007669"/>
    <property type="project" value="UniProtKB-UniPathway"/>
</dbReference>
<dbReference type="CDD" id="cd00544">
    <property type="entry name" value="CobU"/>
    <property type="match status" value="1"/>
</dbReference>
<reference evidence="22" key="1">
    <citation type="submission" date="2018-12" db="EMBL/GenBank/DDBJ databases">
        <title>Tengunoibacter tsumagoiensis gen. nov., sp. nov., Dictyobacter kobayashii sp. nov., D. alpinus sp. nov., and D. joshuensis sp. nov. and description of Dictyobacteraceae fam. nov. within the order Ktedonobacterales isolated from Tengu-no-mugimeshi.</title>
        <authorList>
            <person name="Wang C.M."/>
            <person name="Zheng Y."/>
            <person name="Sakai Y."/>
            <person name="Toyoda A."/>
            <person name="Minakuchi Y."/>
            <person name="Abe K."/>
            <person name="Yokota A."/>
            <person name="Yabe S."/>
        </authorList>
    </citation>
    <scope>NUCLEOTIDE SEQUENCE [LARGE SCALE GENOMIC DNA]</scope>
    <source>
        <strain evidence="22">S-27</strain>
    </source>
</reference>
<dbReference type="GO" id="GO:0005525">
    <property type="term" value="F:GTP binding"/>
    <property type="evidence" value="ECO:0007669"/>
    <property type="project" value="UniProtKB-KW"/>
</dbReference>
<dbReference type="SMART" id="SM00382">
    <property type="entry name" value="AAA"/>
    <property type="match status" value="1"/>
</dbReference>
<protein>
    <recommendedName>
        <fullName evidence="16">Adenosylcobinamide kinase</fullName>
        <ecNumber evidence="8">2.7.1.156</ecNumber>
        <ecNumber evidence="9">2.7.7.62</ecNumber>
    </recommendedName>
    <alternativeName>
        <fullName evidence="17">Adenosylcobinamide-phosphate guanylyltransferase</fullName>
    </alternativeName>
</protein>
<evidence type="ECO:0000256" key="19">
    <source>
        <dbReference type="PIRSR" id="PIRSR006135-2"/>
    </source>
</evidence>
<evidence type="ECO:0000256" key="9">
    <source>
        <dbReference type="ARBA" id="ARBA00012523"/>
    </source>
</evidence>
<evidence type="ECO:0000256" key="15">
    <source>
        <dbReference type="ARBA" id="ARBA00023134"/>
    </source>
</evidence>
<evidence type="ECO:0000256" key="12">
    <source>
        <dbReference type="ARBA" id="ARBA00022741"/>
    </source>
</evidence>
<keyword evidence="14" id="KW-0067">ATP-binding</keyword>
<dbReference type="InterPro" id="IPR003203">
    <property type="entry name" value="CobU/CobP"/>
</dbReference>
<dbReference type="GO" id="GO:0008820">
    <property type="term" value="F:cobinamide phosphate guanylyltransferase activity"/>
    <property type="evidence" value="ECO:0007669"/>
    <property type="project" value="UniProtKB-EC"/>
</dbReference>
<dbReference type="RefSeq" id="WP_126594631.1">
    <property type="nucleotide sequence ID" value="NZ_BIFQ01000001.1"/>
</dbReference>
<evidence type="ECO:0000256" key="10">
    <source>
        <dbReference type="ARBA" id="ARBA00022573"/>
    </source>
</evidence>
<evidence type="ECO:0000256" key="14">
    <source>
        <dbReference type="ARBA" id="ARBA00022840"/>
    </source>
</evidence>
<comment type="function">
    <text evidence="4">Catalyzes ATP-dependent phosphorylation of adenosylcobinamide and addition of GMP to adenosylcobinamide phosphate.</text>
</comment>
<evidence type="ECO:0000256" key="16">
    <source>
        <dbReference type="ARBA" id="ARBA00029570"/>
    </source>
</evidence>
<dbReference type="Pfam" id="PF02283">
    <property type="entry name" value="CobU"/>
    <property type="match status" value="1"/>
</dbReference>
<evidence type="ECO:0000256" key="18">
    <source>
        <dbReference type="PIRSR" id="PIRSR006135-1"/>
    </source>
</evidence>
<dbReference type="PANTHER" id="PTHR34848:SF1">
    <property type="entry name" value="BIFUNCTIONAL ADENOSYLCOBALAMIN BIOSYNTHESIS PROTEIN COBU"/>
    <property type="match status" value="1"/>
</dbReference>
<feature type="domain" description="AAA+ ATPase" evidence="20">
    <location>
        <begin position="11"/>
        <end position="173"/>
    </location>
</feature>
<comment type="caution">
    <text evidence="21">The sequence shown here is derived from an EMBL/GenBank/DDBJ whole genome shotgun (WGS) entry which is preliminary data.</text>
</comment>
<evidence type="ECO:0000256" key="17">
    <source>
        <dbReference type="ARBA" id="ARBA00030571"/>
    </source>
</evidence>
<comment type="pathway">
    <text evidence="5">Cofactor biosynthesis; adenosylcobalamin biosynthesis; adenosylcobalamin from cob(II)yrinate a,c-diamide: step 6/7.</text>
</comment>
<comment type="pathway">
    <text evidence="6">Cofactor biosynthesis; adenosylcobalamin biosynthesis; adenosylcobalamin from cob(II)yrinate a,c-diamide: step 5/7.</text>
</comment>
<accession>A0A401Z917</accession>
<keyword evidence="22" id="KW-1185">Reference proteome</keyword>
<dbReference type="EMBL" id="BIFQ01000001">
    <property type="protein sequence ID" value="GCE03342.1"/>
    <property type="molecule type" value="Genomic_DNA"/>
</dbReference>
<dbReference type="GO" id="GO:0005524">
    <property type="term" value="F:ATP binding"/>
    <property type="evidence" value="ECO:0007669"/>
    <property type="project" value="UniProtKB-KW"/>
</dbReference>
<dbReference type="PIRSF" id="PIRSF006135">
    <property type="entry name" value="CobU"/>
    <property type="match status" value="1"/>
</dbReference>
<dbReference type="OrthoDB" id="9799422at2"/>
<gene>
    <name evidence="21" type="ORF">KDAU_06710</name>
</gene>
<comment type="catalytic activity">
    <reaction evidence="1">
        <text>adenosylcob(III)inamide + ATP = adenosylcob(III)inamide phosphate + ADP + H(+)</text>
        <dbReference type="Rhea" id="RHEA:15769"/>
        <dbReference type="ChEBI" id="CHEBI:2480"/>
        <dbReference type="ChEBI" id="CHEBI:15378"/>
        <dbReference type="ChEBI" id="CHEBI:30616"/>
        <dbReference type="ChEBI" id="CHEBI:58502"/>
        <dbReference type="ChEBI" id="CHEBI:456216"/>
        <dbReference type="EC" id="2.7.1.156"/>
    </reaction>
</comment>
<keyword evidence="11 21" id="KW-0808">Transferase</keyword>
<keyword evidence="10" id="KW-0169">Cobalamin biosynthesis</keyword>
<evidence type="ECO:0000313" key="21">
    <source>
        <dbReference type="EMBL" id="GCE03342.1"/>
    </source>
</evidence>
<dbReference type="GO" id="GO:0043752">
    <property type="term" value="F:adenosylcobinamide kinase activity"/>
    <property type="evidence" value="ECO:0007669"/>
    <property type="project" value="UniProtKB-EC"/>
</dbReference>
<name>A0A401Z917_9CHLR</name>
<evidence type="ECO:0000256" key="3">
    <source>
        <dbReference type="ARBA" id="ARBA00001522"/>
    </source>
</evidence>
<evidence type="ECO:0000256" key="2">
    <source>
        <dbReference type="ARBA" id="ARBA00000711"/>
    </source>
</evidence>
<dbReference type="UniPathway" id="UPA00148">
    <property type="reaction ID" value="UER00236"/>
</dbReference>
<keyword evidence="13 21" id="KW-0418">Kinase</keyword>
<feature type="binding site" evidence="19">
    <location>
        <begin position="19"/>
        <end position="26"/>
    </location>
    <ligand>
        <name>GTP</name>
        <dbReference type="ChEBI" id="CHEBI:37565"/>
    </ligand>
</feature>
<dbReference type="AlphaFoldDB" id="A0A401Z917"/>
<evidence type="ECO:0000256" key="8">
    <source>
        <dbReference type="ARBA" id="ARBA00012016"/>
    </source>
</evidence>
<evidence type="ECO:0000259" key="20">
    <source>
        <dbReference type="SMART" id="SM00382"/>
    </source>
</evidence>
<dbReference type="SUPFAM" id="SSF52540">
    <property type="entry name" value="P-loop containing nucleoside triphosphate hydrolases"/>
    <property type="match status" value="1"/>
</dbReference>
<evidence type="ECO:0000256" key="5">
    <source>
        <dbReference type="ARBA" id="ARBA00004692"/>
    </source>
</evidence>
<evidence type="ECO:0000256" key="7">
    <source>
        <dbReference type="ARBA" id="ARBA00007490"/>
    </source>
</evidence>
<dbReference type="InterPro" id="IPR027417">
    <property type="entry name" value="P-loop_NTPase"/>
</dbReference>
<evidence type="ECO:0000256" key="6">
    <source>
        <dbReference type="ARBA" id="ARBA00005159"/>
    </source>
</evidence>
<keyword evidence="15 19" id="KW-0342">GTP-binding</keyword>
<feature type="binding site" evidence="19">
    <location>
        <position position="94"/>
    </location>
    <ligand>
        <name>GTP</name>
        <dbReference type="ChEBI" id="CHEBI:37565"/>
    </ligand>
</feature>
<feature type="binding site" evidence="19">
    <location>
        <position position="72"/>
    </location>
    <ligand>
        <name>GTP</name>
        <dbReference type="ChEBI" id="CHEBI:37565"/>
    </ligand>
</feature>
<dbReference type="Gene3D" id="3.40.50.300">
    <property type="entry name" value="P-loop containing nucleotide triphosphate hydrolases"/>
    <property type="match status" value="1"/>
</dbReference>
<comment type="catalytic activity">
    <reaction evidence="3">
        <text>adenosylcob(III)inamide + GTP = adenosylcob(III)inamide phosphate + GDP + H(+)</text>
        <dbReference type="Rhea" id="RHEA:15765"/>
        <dbReference type="ChEBI" id="CHEBI:2480"/>
        <dbReference type="ChEBI" id="CHEBI:15378"/>
        <dbReference type="ChEBI" id="CHEBI:37565"/>
        <dbReference type="ChEBI" id="CHEBI:58189"/>
        <dbReference type="ChEBI" id="CHEBI:58502"/>
        <dbReference type="EC" id="2.7.1.156"/>
    </reaction>
</comment>
<dbReference type="Proteomes" id="UP000287224">
    <property type="component" value="Unassembled WGS sequence"/>
</dbReference>
<dbReference type="EC" id="2.7.1.156" evidence="8"/>
<comment type="similarity">
    <text evidence="7">Belongs to the CobU/CobP family.</text>
</comment>